<proteinExistence type="predicted"/>
<reference evidence="2" key="1">
    <citation type="submission" date="2022-08" db="EMBL/GenBank/DDBJ databases">
        <title>Whole genome sequencing of non-tuberculosis mycobacteria type-strains.</title>
        <authorList>
            <person name="Igarashi Y."/>
            <person name="Osugi A."/>
            <person name="Mitarai S."/>
        </authorList>
    </citation>
    <scope>NUCLEOTIDE SEQUENCE</scope>
    <source>
        <strain evidence="2">JCM 16369</strain>
    </source>
</reference>
<evidence type="ECO:0000313" key="3">
    <source>
        <dbReference type="Proteomes" id="UP001055337"/>
    </source>
</evidence>
<dbReference type="EMBL" id="CP092362">
    <property type="protein sequence ID" value="ULN42458.1"/>
    <property type="molecule type" value="Genomic_DNA"/>
</dbReference>
<sequence length="730" mass="70786">MSRGQQGRYVGRVGALAVALGVGGLIVALPAVAGADTGSGDSGKATSSAGKHAPRNADKPRAPKASSTPAKPAAAVAVASRKPLGRLSAGGDPLAPVTESLSFGVLAVTRREGTAGSARAVAANGTASAAAASVPSASGTNTAPPAAGATASPVLQAAVKGFIDTHLPGWTSISGELAPIVANGIQDLLSNGAVSAEVQQLVTNVAIRQFVSAKISAALNTYLGVPTSVSTVVGNAAVNFAGNVLGNAGVQTALDVIAAGVKPDSAQATAILTAVAGGDIAPLANYLTTVVTTSNDEITTFLSNSAVRAALASGVSGAVVDLTSGGVIPAWLGNVVDGWVTSALGDSATATAVGDALGAAVQGLLTNTKAVQALAVVAGGAVTNLLSAPGVPAALADYITQFGTSLMAGENWIDALDVAWQGLQGNSAFLSALGPVAGSAVSALATNVDVVAALASTAKQLVISLAADEGFRTIVGELFGPQYGPTLVQALADPKSAAQLGATAGSVITGLLAQDGVTEALAGATEQIVAALLAGASPVDVLQAAVQIAASDPALVAAFNAIVPDALQSILKAPAVRDVISTVAQGVVAQLIDSTPLSNTALDPIVSQVAKAAVDAFVANPAAQNLIGDLAGDLLNGTPPADVVQTVVAKVVTSPALQIALGQSLGQAFGAILGDNPIAYAVGQLAGIGTAIFLVLGFGAANLFGLTGGLTAANSVPSGSSYLLIPVSVV</sequence>
<feature type="region of interest" description="Disordered" evidence="1">
    <location>
        <begin position="35"/>
        <end position="77"/>
    </location>
</feature>
<evidence type="ECO:0000313" key="2">
    <source>
        <dbReference type="EMBL" id="ULN42458.1"/>
    </source>
</evidence>
<name>A0ABY3TQU9_9MYCO</name>
<dbReference type="Proteomes" id="UP001055337">
    <property type="component" value="Chromosome"/>
</dbReference>
<feature type="compositionally biased region" description="Low complexity" evidence="1">
    <location>
        <begin position="63"/>
        <end position="77"/>
    </location>
</feature>
<organism evidence="2 3">
    <name type="scientific">Mycolicibacterium crocinum</name>
    <dbReference type="NCBI Taxonomy" id="388459"/>
    <lineage>
        <taxon>Bacteria</taxon>
        <taxon>Bacillati</taxon>
        <taxon>Actinomycetota</taxon>
        <taxon>Actinomycetes</taxon>
        <taxon>Mycobacteriales</taxon>
        <taxon>Mycobacteriaceae</taxon>
        <taxon>Mycolicibacterium</taxon>
    </lineage>
</organism>
<gene>
    <name evidence="2" type="ORF">MI149_04875</name>
</gene>
<accession>A0ABY3TQU9</accession>
<evidence type="ECO:0000256" key="1">
    <source>
        <dbReference type="SAM" id="MobiDB-lite"/>
    </source>
</evidence>
<keyword evidence="3" id="KW-1185">Reference proteome</keyword>
<protein>
    <submittedName>
        <fullName evidence="2">Uncharacterized protein</fullName>
    </submittedName>
</protein>
<dbReference type="RefSeq" id="WP_240178880.1">
    <property type="nucleotide sequence ID" value="NZ_CP092362.2"/>
</dbReference>